<keyword evidence="3" id="KW-1185">Reference proteome</keyword>
<comment type="caution">
    <text evidence="2">The sequence shown here is derived from an EMBL/GenBank/DDBJ whole genome shotgun (WGS) entry which is preliminary data.</text>
</comment>
<keyword evidence="1" id="KW-0732">Signal</keyword>
<evidence type="ECO:0000313" key="3">
    <source>
        <dbReference type="Proteomes" id="UP001418444"/>
    </source>
</evidence>
<sequence length="126" mass="12924">MFCNVALVVAFGAGTTVLGVGEASAAPVPTVAVTTSGAADWQVTFDRGRAPSSARCVVAVGGRTTTPPEQVRTVVLPGRSVRAGAHPVRVRCGRSVSPTVWLHAPRNQVNDIGTWLSNGTAGIIGY</sequence>
<dbReference type="EMBL" id="BAAAZW010000012">
    <property type="protein sequence ID" value="GAA3969533.1"/>
    <property type="molecule type" value="Genomic_DNA"/>
</dbReference>
<feature type="chain" id="PRO_5046729295" description="Secreted protein" evidence="1">
    <location>
        <begin position="26"/>
        <end position="126"/>
    </location>
</feature>
<gene>
    <name evidence="2" type="ORF">GCM10022231_33470</name>
</gene>
<evidence type="ECO:0000313" key="2">
    <source>
        <dbReference type="EMBL" id="GAA3969533.1"/>
    </source>
</evidence>
<evidence type="ECO:0000256" key="1">
    <source>
        <dbReference type="SAM" id="SignalP"/>
    </source>
</evidence>
<reference evidence="3" key="1">
    <citation type="journal article" date="2019" name="Int. J. Syst. Evol. Microbiol.">
        <title>The Global Catalogue of Microorganisms (GCM) 10K type strain sequencing project: providing services to taxonomists for standard genome sequencing and annotation.</title>
        <authorList>
            <consortium name="The Broad Institute Genomics Platform"/>
            <consortium name="The Broad Institute Genome Sequencing Center for Infectious Disease"/>
            <person name="Wu L."/>
            <person name="Ma J."/>
        </authorList>
    </citation>
    <scope>NUCLEOTIDE SEQUENCE [LARGE SCALE GENOMIC DNA]</scope>
    <source>
        <strain evidence="3">JCM 16923</strain>
    </source>
</reference>
<feature type="signal peptide" evidence="1">
    <location>
        <begin position="1"/>
        <end position="25"/>
    </location>
</feature>
<accession>A0ABP7PQW3</accession>
<evidence type="ECO:0008006" key="4">
    <source>
        <dbReference type="Google" id="ProtNLM"/>
    </source>
</evidence>
<protein>
    <recommendedName>
        <fullName evidence="4">Secreted protein</fullName>
    </recommendedName>
</protein>
<organism evidence="2 3">
    <name type="scientific">Gordonia caeni</name>
    <dbReference type="NCBI Taxonomy" id="1007097"/>
    <lineage>
        <taxon>Bacteria</taxon>
        <taxon>Bacillati</taxon>
        <taxon>Actinomycetota</taxon>
        <taxon>Actinomycetes</taxon>
        <taxon>Mycobacteriales</taxon>
        <taxon>Gordoniaceae</taxon>
        <taxon>Gordonia</taxon>
    </lineage>
</organism>
<name>A0ABP7PQW3_9ACTN</name>
<proteinExistence type="predicted"/>
<dbReference type="Proteomes" id="UP001418444">
    <property type="component" value="Unassembled WGS sequence"/>
</dbReference>